<dbReference type="AlphaFoldDB" id="A0A0U1NL44"/>
<organism evidence="2 3">
    <name type="scientific">Nereida ignava</name>
    <dbReference type="NCBI Taxonomy" id="282199"/>
    <lineage>
        <taxon>Bacteria</taxon>
        <taxon>Pseudomonadati</taxon>
        <taxon>Pseudomonadota</taxon>
        <taxon>Alphaproteobacteria</taxon>
        <taxon>Rhodobacterales</taxon>
        <taxon>Roseobacteraceae</taxon>
        <taxon>Nereida</taxon>
    </lineage>
</organism>
<evidence type="ECO:0008006" key="4">
    <source>
        <dbReference type="Google" id="ProtNLM"/>
    </source>
</evidence>
<accession>A0A0U1NL44</accession>
<gene>
    <name evidence="2" type="ORF">NIG5292_01493</name>
</gene>
<name>A0A0U1NL44_9RHOB</name>
<dbReference type="RefSeq" id="WP_048598872.1">
    <property type="nucleotide sequence ID" value="NZ_CAXIAP010000004.1"/>
</dbReference>
<sequence length="74" mass="7742">MQTDFYFVLGLVFAVLAVPSIFSAYAEGRSPRLSALLVLISGGLLAYAVTTKPGGYEVAEIPSVVIAVIGQLLP</sequence>
<feature type="transmembrane region" description="Helical" evidence="1">
    <location>
        <begin position="6"/>
        <end position="26"/>
    </location>
</feature>
<keyword evidence="1" id="KW-0812">Transmembrane</keyword>
<keyword evidence="1" id="KW-0472">Membrane</keyword>
<evidence type="ECO:0000313" key="3">
    <source>
        <dbReference type="Proteomes" id="UP000048949"/>
    </source>
</evidence>
<keyword evidence="3" id="KW-1185">Reference proteome</keyword>
<evidence type="ECO:0000313" key="2">
    <source>
        <dbReference type="EMBL" id="CRK75446.1"/>
    </source>
</evidence>
<dbReference type="STRING" id="282199.GCA_001049735_01492"/>
<dbReference type="OrthoDB" id="7875801at2"/>
<protein>
    <recommendedName>
        <fullName evidence="4">50S ribosomal protein L35</fullName>
    </recommendedName>
</protein>
<keyword evidence="1" id="KW-1133">Transmembrane helix</keyword>
<feature type="transmembrane region" description="Helical" evidence="1">
    <location>
        <begin position="33"/>
        <end position="50"/>
    </location>
</feature>
<dbReference type="Proteomes" id="UP000048949">
    <property type="component" value="Unassembled WGS sequence"/>
</dbReference>
<dbReference type="EMBL" id="CVQV01000006">
    <property type="protein sequence ID" value="CRK75446.1"/>
    <property type="molecule type" value="Genomic_DNA"/>
</dbReference>
<reference evidence="2 3" key="1">
    <citation type="submission" date="2015-04" db="EMBL/GenBank/DDBJ databases">
        <authorList>
            <person name="Syromyatnikov M.Y."/>
            <person name="Popov V.N."/>
        </authorList>
    </citation>
    <scope>NUCLEOTIDE SEQUENCE [LARGE SCALE GENOMIC DNA]</scope>
    <source>
        <strain evidence="2 3">CECT 5292</strain>
    </source>
</reference>
<evidence type="ECO:0000256" key="1">
    <source>
        <dbReference type="SAM" id="Phobius"/>
    </source>
</evidence>
<proteinExistence type="predicted"/>